<feature type="compositionally biased region" description="Basic and acidic residues" evidence="1">
    <location>
        <begin position="47"/>
        <end position="65"/>
    </location>
</feature>
<comment type="caution">
    <text evidence="2">The sequence shown here is derived from an EMBL/GenBank/DDBJ whole genome shotgun (WGS) entry which is preliminary data.</text>
</comment>
<dbReference type="InterPro" id="IPR018691">
    <property type="entry name" value="DUF2188"/>
</dbReference>
<dbReference type="Proteomes" id="UP000316142">
    <property type="component" value="Unassembled WGS sequence"/>
</dbReference>
<keyword evidence="3" id="KW-1185">Reference proteome</keyword>
<accession>A0ABY2ZJS8</accession>
<feature type="region of interest" description="Disordered" evidence="1">
    <location>
        <begin position="47"/>
        <end position="76"/>
    </location>
</feature>
<evidence type="ECO:0000313" key="2">
    <source>
        <dbReference type="EMBL" id="TPV32740.1"/>
    </source>
</evidence>
<evidence type="ECO:0000313" key="3">
    <source>
        <dbReference type="Proteomes" id="UP000316142"/>
    </source>
</evidence>
<proteinExistence type="predicted"/>
<sequence>MSGKDYNVFKGADGVWRGQRQDATRASVTGSTQQEVFEQTRALAQKARSEVSVHRGDNGQIRDKFSYGNDPRSTKG</sequence>
<evidence type="ECO:0000256" key="1">
    <source>
        <dbReference type="SAM" id="MobiDB-lite"/>
    </source>
</evidence>
<name>A0ABY2ZJS8_9GAMM</name>
<gene>
    <name evidence="2" type="ORF">FJW00_01865</name>
</gene>
<protein>
    <submittedName>
        <fullName evidence="2">DUF2188 domain-containing protein</fullName>
    </submittedName>
</protein>
<dbReference type="EMBL" id="VHIZ01000015">
    <property type="protein sequence ID" value="TPV32740.1"/>
    <property type="molecule type" value="Genomic_DNA"/>
</dbReference>
<reference evidence="2 3" key="1">
    <citation type="submission" date="2019-06" db="EMBL/GenBank/DDBJ databases">
        <title>Taxogenomics and systematics of the genus Pantoea.</title>
        <authorList>
            <person name="Tambong J.T."/>
        </authorList>
    </citation>
    <scope>NUCLEOTIDE SEQUENCE [LARGE SCALE GENOMIC DNA]</scope>
    <source>
        <strain evidence="2 3">LMG 2558</strain>
    </source>
</reference>
<dbReference type="RefSeq" id="WP_071524439.1">
    <property type="nucleotide sequence ID" value="NZ_VHIZ01000015.1"/>
</dbReference>
<organism evidence="2 3">
    <name type="scientific">Pantoea anthophila</name>
    <dbReference type="NCBI Taxonomy" id="470931"/>
    <lineage>
        <taxon>Bacteria</taxon>
        <taxon>Pseudomonadati</taxon>
        <taxon>Pseudomonadota</taxon>
        <taxon>Gammaproteobacteria</taxon>
        <taxon>Enterobacterales</taxon>
        <taxon>Erwiniaceae</taxon>
        <taxon>Pantoea</taxon>
    </lineage>
</organism>
<dbReference type="Pfam" id="PF09954">
    <property type="entry name" value="DUF2188"/>
    <property type="match status" value="1"/>
</dbReference>